<keyword evidence="3" id="KW-1185">Reference proteome</keyword>
<evidence type="ECO:0000313" key="2">
    <source>
        <dbReference type="EMBL" id="BAT60639.1"/>
    </source>
</evidence>
<dbReference type="OrthoDB" id="9799122at2"/>
<dbReference type="Gene3D" id="3.40.30.10">
    <property type="entry name" value="Glutaredoxin"/>
    <property type="match status" value="1"/>
</dbReference>
<dbReference type="CDD" id="cd03024">
    <property type="entry name" value="DsbA_FrnE"/>
    <property type="match status" value="1"/>
</dbReference>
<protein>
    <submittedName>
        <fullName evidence="2">DSBA-like thioredoxin domain protein</fullName>
    </submittedName>
</protein>
<accession>A0A0S3PXI6</accession>
<dbReference type="RefSeq" id="WP_096357035.1">
    <property type="nucleotide sequence ID" value="NZ_AP014946.1"/>
</dbReference>
<reference evidence="2 3" key="1">
    <citation type="submission" date="2015-08" db="EMBL/GenBank/DDBJ databases">
        <title>Investigation of the bacterial diversity of lava forest soil.</title>
        <authorList>
            <person name="Lee J.S."/>
        </authorList>
    </citation>
    <scope>NUCLEOTIDE SEQUENCE [LARGE SCALE GENOMIC DNA]</scope>
    <source>
        <strain evidence="2 3">GJW-30</strain>
    </source>
</reference>
<dbReference type="PANTHER" id="PTHR13887:SF41">
    <property type="entry name" value="THIOREDOXIN SUPERFAMILY PROTEIN"/>
    <property type="match status" value="1"/>
</dbReference>
<dbReference type="PANTHER" id="PTHR13887">
    <property type="entry name" value="GLUTATHIONE S-TRANSFERASE KAPPA"/>
    <property type="match status" value="1"/>
</dbReference>
<dbReference type="KEGG" id="vgo:GJW-30_1_03187"/>
<proteinExistence type="predicted"/>
<sequence length="219" mass="24260">MEPLMIDVVSDVVCPWCLIGKSRIEKAIALRPDIKTQLRWNPYFLNDWIPRDGISREEYLTKKFGSVERYKEIATRISAAATEEGLDYQLEKISRQPNTIDCHRLILWAENAGGAGKMKQRLMELYFSEGADLTDREVLVQAAVDCGMDGDLTRRLLDSNADVDRVTAAAEQAKEAGIQGVPFFVFGGIMAVSGAQSPEYLADAIGKAAEEQAKRESAA</sequence>
<evidence type="ECO:0000313" key="3">
    <source>
        <dbReference type="Proteomes" id="UP000236884"/>
    </source>
</evidence>
<dbReference type="SUPFAM" id="SSF52833">
    <property type="entry name" value="Thioredoxin-like"/>
    <property type="match status" value="1"/>
</dbReference>
<feature type="domain" description="DSBA-like thioredoxin" evidence="1">
    <location>
        <begin position="6"/>
        <end position="205"/>
    </location>
</feature>
<dbReference type="Pfam" id="PF01323">
    <property type="entry name" value="DSBA"/>
    <property type="match status" value="1"/>
</dbReference>
<dbReference type="AlphaFoldDB" id="A0A0S3PXI6"/>
<dbReference type="GO" id="GO:0016491">
    <property type="term" value="F:oxidoreductase activity"/>
    <property type="evidence" value="ECO:0007669"/>
    <property type="project" value="InterPro"/>
</dbReference>
<dbReference type="EMBL" id="AP014946">
    <property type="protein sequence ID" value="BAT60639.1"/>
    <property type="molecule type" value="Genomic_DNA"/>
</dbReference>
<dbReference type="InterPro" id="IPR036249">
    <property type="entry name" value="Thioredoxin-like_sf"/>
</dbReference>
<gene>
    <name evidence="2" type="ORF">GJW-30_1_03187</name>
</gene>
<organism evidence="2 3">
    <name type="scientific">Variibacter gotjawalensis</name>
    <dbReference type="NCBI Taxonomy" id="1333996"/>
    <lineage>
        <taxon>Bacteria</taxon>
        <taxon>Pseudomonadati</taxon>
        <taxon>Pseudomonadota</taxon>
        <taxon>Alphaproteobacteria</taxon>
        <taxon>Hyphomicrobiales</taxon>
        <taxon>Nitrobacteraceae</taxon>
        <taxon>Variibacter</taxon>
    </lineage>
</organism>
<evidence type="ECO:0000259" key="1">
    <source>
        <dbReference type="Pfam" id="PF01323"/>
    </source>
</evidence>
<dbReference type="Proteomes" id="UP000236884">
    <property type="component" value="Chromosome"/>
</dbReference>
<dbReference type="InterPro" id="IPR001853">
    <property type="entry name" value="DSBA-like_thioredoxin_dom"/>
</dbReference>
<name>A0A0S3PXI6_9BRAD</name>